<sequence>MFVQQQIDLGKGVLKGVSRSFYLTIRFLPRLMREPISLGYLLARASDTIADTEQVPAALRETCLAKFTPALNDKVVRAELIELISSSFVGYQTNEKERLLLERLDDVFHWYDTVREWAWKAIAVVLGHICTGQMNDIRHFAVNHHPCLSSAKELETYCYQVAGSVGEFWSEVGYQSAHRFSRLERAELDETGGEYGIGLQLVNILRDLPEDFANGRCYLPVSDPRDKELIMESAKEWRAKARMYIDSGITYAKSLRQWRARVATVLPALIARETLDLLDRASWDDLERGVKVDRATVKRCFRKALFY</sequence>
<name>A0A2S7U544_9BACT</name>
<evidence type="ECO:0000313" key="2">
    <source>
        <dbReference type="Proteomes" id="UP000239907"/>
    </source>
</evidence>
<dbReference type="PANTHER" id="PTHR11626">
    <property type="entry name" value="FARNESYL-DIPHOSPHATE FARNESYLTRANSFERASE"/>
    <property type="match status" value="1"/>
</dbReference>
<dbReference type="SUPFAM" id="SSF48576">
    <property type="entry name" value="Terpenoid synthases"/>
    <property type="match status" value="1"/>
</dbReference>
<dbReference type="PANTHER" id="PTHR11626:SF2">
    <property type="entry name" value="SQUALENE SYNTHASE"/>
    <property type="match status" value="1"/>
</dbReference>
<dbReference type="Proteomes" id="UP000239907">
    <property type="component" value="Unassembled WGS sequence"/>
</dbReference>
<dbReference type="Gene3D" id="1.10.600.10">
    <property type="entry name" value="Farnesyl Diphosphate Synthase"/>
    <property type="match status" value="1"/>
</dbReference>
<dbReference type="InterPro" id="IPR002060">
    <property type="entry name" value="Squ/phyt_synthse"/>
</dbReference>
<dbReference type="InterPro" id="IPR008949">
    <property type="entry name" value="Isoprenoid_synthase_dom_sf"/>
</dbReference>
<reference evidence="1 2" key="1">
    <citation type="submission" date="2016-12" db="EMBL/GenBank/DDBJ databases">
        <title>Study of bacterial adaptation to deep sea.</title>
        <authorList>
            <person name="Song J."/>
            <person name="Yoshizawa S."/>
            <person name="Kogure K."/>
        </authorList>
    </citation>
    <scope>NUCLEOTIDE SEQUENCE [LARGE SCALE GENOMIC DNA]</scope>
    <source>
        <strain evidence="1 2">SAORIC-165</strain>
    </source>
</reference>
<organism evidence="1 2">
    <name type="scientific">Rubritalea profundi</name>
    <dbReference type="NCBI Taxonomy" id="1658618"/>
    <lineage>
        <taxon>Bacteria</taxon>
        <taxon>Pseudomonadati</taxon>
        <taxon>Verrucomicrobiota</taxon>
        <taxon>Verrucomicrobiia</taxon>
        <taxon>Verrucomicrobiales</taxon>
        <taxon>Rubritaleaceae</taxon>
        <taxon>Rubritalea</taxon>
    </lineage>
</organism>
<dbReference type="SFLD" id="SFLDG01018">
    <property type="entry name" value="Squalene/Phytoene_Synthase_Lik"/>
    <property type="match status" value="1"/>
</dbReference>
<proteinExistence type="predicted"/>
<dbReference type="AlphaFoldDB" id="A0A2S7U544"/>
<keyword evidence="2" id="KW-1185">Reference proteome</keyword>
<evidence type="ECO:0008006" key="3">
    <source>
        <dbReference type="Google" id="ProtNLM"/>
    </source>
</evidence>
<comment type="caution">
    <text evidence="1">The sequence shown here is derived from an EMBL/GenBank/DDBJ whole genome shotgun (WGS) entry which is preliminary data.</text>
</comment>
<evidence type="ECO:0000313" key="1">
    <source>
        <dbReference type="EMBL" id="PQJ30125.1"/>
    </source>
</evidence>
<dbReference type="Pfam" id="PF00494">
    <property type="entry name" value="SQS_PSY"/>
    <property type="match status" value="1"/>
</dbReference>
<dbReference type="SFLD" id="SFLDS00005">
    <property type="entry name" value="Isoprenoid_Synthase_Type_I"/>
    <property type="match status" value="1"/>
</dbReference>
<dbReference type="GO" id="GO:0045338">
    <property type="term" value="P:farnesyl diphosphate metabolic process"/>
    <property type="evidence" value="ECO:0007669"/>
    <property type="project" value="InterPro"/>
</dbReference>
<protein>
    <recommendedName>
        <fullName evidence="3">Farnesyl-diphosphate farnesyltransferase</fullName>
    </recommendedName>
</protein>
<dbReference type="InterPro" id="IPR044844">
    <property type="entry name" value="Trans_IPPS_euk-type"/>
</dbReference>
<gene>
    <name evidence="1" type="ORF">BSZ32_17700</name>
</gene>
<accession>A0A2S7U544</accession>
<dbReference type="EMBL" id="MQWA01000001">
    <property type="protein sequence ID" value="PQJ30125.1"/>
    <property type="molecule type" value="Genomic_DNA"/>
</dbReference>
<dbReference type="GO" id="GO:0051996">
    <property type="term" value="F:squalene synthase [NAD(P)H] activity"/>
    <property type="evidence" value="ECO:0007669"/>
    <property type="project" value="InterPro"/>
</dbReference>